<organism evidence="2 5">
    <name type="scientific">Adineta steineri</name>
    <dbReference type="NCBI Taxonomy" id="433720"/>
    <lineage>
        <taxon>Eukaryota</taxon>
        <taxon>Metazoa</taxon>
        <taxon>Spiralia</taxon>
        <taxon>Gnathifera</taxon>
        <taxon>Rotifera</taxon>
        <taxon>Eurotatoria</taxon>
        <taxon>Bdelloidea</taxon>
        <taxon>Adinetida</taxon>
        <taxon>Adinetidae</taxon>
        <taxon>Adineta</taxon>
    </lineage>
</organism>
<dbReference type="EMBL" id="CAJNOM010000406">
    <property type="protein sequence ID" value="CAF1419696.1"/>
    <property type="molecule type" value="Genomic_DNA"/>
</dbReference>
<feature type="transmembrane region" description="Helical" evidence="1">
    <location>
        <begin position="274"/>
        <end position="292"/>
    </location>
</feature>
<evidence type="ECO:0000313" key="4">
    <source>
        <dbReference type="Proteomes" id="UP000663832"/>
    </source>
</evidence>
<keyword evidence="1" id="KW-0472">Membrane</keyword>
<keyword evidence="4" id="KW-1185">Reference proteome</keyword>
<feature type="transmembrane region" description="Helical" evidence="1">
    <location>
        <begin position="20"/>
        <end position="41"/>
    </location>
</feature>
<feature type="transmembrane region" description="Helical" evidence="1">
    <location>
        <begin position="313"/>
        <end position="337"/>
    </location>
</feature>
<evidence type="ECO:0000313" key="2">
    <source>
        <dbReference type="EMBL" id="CAF0867222.1"/>
    </source>
</evidence>
<dbReference type="OrthoDB" id="10027481at2759"/>
<feature type="transmembrane region" description="Helical" evidence="1">
    <location>
        <begin position="185"/>
        <end position="210"/>
    </location>
</feature>
<feature type="transmembrane region" description="Helical" evidence="1">
    <location>
        <begin position="83"/>
        <end position="101"/>
    </location>
</feature>
<feature type="transmembrane region" description="Helical" evidence="1">
    <location>
        <begin position="231"/>
        <end position="254"/>
    </location>
</feature>
<dbReference type="Proteomes" id="UP000663877">
    <property type="component" value="Unassembled WGS sequence"/>
</dbReference>
<accession>A0A813XMR1</accession>
<keyword evidence="1" id="KW-0812">Transmembrane</keyword>
<reference evidence="2" key="1">
    <citation type="submission" date="2021-02" db="EMBL/GenBank/DDBJ databases">
        <authorList>
            <person name="Nowell W R."/>
        </authorList>
    </citation>
    <scope>NUCLEOTIDE SEQUENCE</scope>
</reference>
<feature type="transmembrane region" description="Helical" evidence="1">
    <location>
        <begin position="116"/>
        <end position="141"/>
    </location>
</feature>
<evidence type="ECO:0000313" key="5">
    <source>
        <dbReference type="Proteomes" id="UP000663877"/>
    </source>
</evidence>
<feature type="transmembrane region" description="Helical" evidence="1">
    <location>
        <begin position="153"/>
        <end position="179"/>
    </location>
</feature>
<dbReference type="Proteomes" id="UP000663832">
    <property type="component" value="Unassembled WGS sequence"/>
</dbReference>
<proteinExistence type="predicted"/>
<evidence type="ECO:0000313" key="3">
    <source>
        <dbReference type="EMBL" id="CAF1419696.1"/>
    </source>
</evidence>
<keyword evidence="1" id="KW-1133">Transmembrane helix</keyword>
<sequence length="346" mass="39702">MLRLDVDVSSKYANRSYRRLKYIISILSILVGLLCLTGFIWTSIDGNINSKLIDECKNDTQTTILCFIRLITTNALRTEWDKYIMVTLLFTYASVFLHIIVESTRTNVSGLLGQMIIQTIFIIVGIGVCFPILFIPSFLHFYKSKNNLNKSPVPIDIVCIGIIYIICVIIVPTYLLYFFSSHELIASIMSIILLISPLGFALISLPFRLLSGVTQRCWVINSHRLIVHCQITLFILSAPLFFITLVSLIMHGSFDSIKQSYVTENTNEINPITFIWSIDYISLFISLILFIISNEYLFHDNINRNRSSKIKQIIGYISFSIIFIITPCLAFPLYIAWQEYHYLIPT</sequence>
<comment type="caution">
    <text evidence="2">The sequence shown here is derived from an EMBL/GenBank/DDBJ whole genome shotgun (WGS) entry which is preliminary data.</text>
</comment>
<protein>
    <submittedName>
        <fullName evidence="2">Uncharacterized protein</fullName>
    </submittedName>
</protein>
<dbReference type="AlphaFoldDB" id="A0A813XMR1"/>
<name>A0A813XMR1_9BILA</name>
<dbReference type="EMBL" id="CAJNOI010000027">
    <property type="protein sequence ID" value="CAF0867222.1"/>
    <property type="molecule type" value="Genomic_DNA"/>
</dbReference>
<gene>
    <name evidence="2" type="ORF">BJG266_LOCUS8703</name>
    <name evidence="3" type="ORF">QVE165_LOCUS38149</name>
</gene>
<evidence type="ECO:0000256" key="1">
    <source>
        <dbReference type="SAM" id="Phobius"/>
    </source>
</evidence>